<reference evidence="3 4" key="1">
    <citation type="submission" date="2020-08" db="EMBL/GenBank/DDBJ databases">
        <title>Genomic Encyclopedia of Type Strains, Phase IV (KMG-IV): sequencing the most valuable type-strain genomes for metagenomic binning, comparative biology and taxonomic classification.</title>
        <authorList>
            <person name="Goeker M."/>
        </authorList>
    </citation>
    <scope>NUCLEOTIDE SEQUENCE [LARGE SCALE GENOMIC DNA]</scope>
    <source>
        <strain evidence="3 4">DSM 102850</strain>
    </source>
</reference>
<keyword evidence="1" id="KW-1133">Transmembrane helix</keyword>
<protein>
    <submittedName>
        <fullName evidence="3">Flp pilus assembly protein TadG</fullName>
    </submittedName>
</protein>
<evidence type="ECO:0000259" key="2">
    <source>
        <dbReference type="Pfam" id="PF07811"/>
    </source>
</evidence>
<accession>A0A840I5P7</accession>
<dbReference type="Proteomes" id="UP000563524">
    <property type="component" value="Unassembled WGS sequence"/>
</dbReference>
<keyword evidence="4" id="KW-1185">Reference proteome</keyword>
<keyword evidence="1" id="KW-0812">Transmembrane</keyword>
<sequence length="137" mass="15407">MRRSLWRRVRTAEDGVTSIEFAFVLPPIFLLMFCLFDIGYAHFVRNSFETAVRDAARTVFIEPTTTEAEIHARLDAAVSSFGEAVTTEITQEEIGTTTYWVLSAQMPYRYVVPPLSSLTVTLHGEGRAPVINYQVDG</sequence>
<feature type="domain" description="TadE-like" evidence="2">
    <location>
        <begin position="15"/>
        <end position="57"/>
    </location>
</feature>
<evidence type="ECO:0000313" key="3">
    <source>
        <dbReference type="EMBL" id="MBB4660127.1"/>
    </source>
</evidence>
<dbReference type="RefSeq" id="WP_183819397.1">
    <property type="nucleotide sequence ID" value="NZ_JACHOB010000006.1"/>
</dbReference>
<dbReference type="EMBL" id="JACHOB010000006">
    <property type="protein sequence ID" value="MBB4660127.1"/>
    <property type="molecule type" value="Genomic_DNA"/>
</dbReference>
<evidence type="ECO:0000256" key="1">
    <source>
        <dbReference type="SAM" id="Phobius"/>
    </source>
</evidence>
<comment type="caution">
    <text evidence="3">The sequence shown here is derived from an EMBL/GenBank/DDBJ whole genome shotgun (WGS) entry which is preliminary data.</text>
</comment>
<keyword evidence="1" id="KW-0472">Membrane</keyword>
<dbReference type="AlphaFoldDB" id="A0A840I5P7"/>
<gene>
    <name evidence="3" type="ORF">GGQ59_002671</name>
</gene>
<name>A0A840I5P7_9PROT</name>
<dbReference type="InterPro" id="IPR012495">
    <property type="entry name" value="TadE-like_dom"/>
</dbReference>
<evidence type="ECO:0000313" key="4">
    <source>
        <dbReference type="Proteomes" id="UP000563524"/>
    </source>
</evidence>
<dbReference type="Pfam" id="PF07811">
    <property type="entry name" value="TadE"/>
    <property type="match status" value="1"/>
</dbReference>
<proteinExistence type="predicted"/>
<organism evidence="3 4">
    <name type="scientific">Parvularcula dongshanensis</name>
    <dbReference type="NCBI Taxonomy" id="1173995"/>
    <lineage>
        <taxon>Bacteria</taxon>
        <taxon>Pseudomonadati</taxon>
        <taxon>Pseudomonadota</taxon>
        <taxon>Alphaproteobacteria</taxon>
        <taxon>Parvularculales</taxon>
        <taxon>Parvularculaceae</taxon>
        <taxon>Parvularcula</taxon>
    </lineage>
</organism>
<feature type="transmembrane region" description="Helical" evidence="1">
    <location>
        <begin position="21"/>
        <end position="43"/>
    </location>
</feature>